<evidence type="ECO:0000313" key="8">
    <source>
        <dbReference type="EMBL" id="QDC25384.1"/>
    </source>
</evidence>
<dbReference type="InterPro" id="IPR003593">
    <property type="entry name" value="AAA+_ATPase"/>
</dbReference>
<feature type="compositionally biased region" description="Basic residues" evidence="5">
    <location>
        <begin position="109"/>
        <end position="122"/>
    </location>
</feature>
<dbReference type="Proteomes" id="UP000314616">
    <property type="component" value="Chromosome"/>
</dbReference>
<accession>A0A5B8C482</accession>
<proteinExistence type="predicted"/>
<dbReference type="PANTHER" id="PTHR22683">
    <property type="entry name" value="SPORULATION PROTEIN RELATED"/>
    <property type="match status" value="1"/>
</dbReference>
<dbReference type="CDD" id="cd00060">
    <property type="entry name" value="FHA"/>
    <property type="match status" value="1"/>
</dbReference>
<dbReference type="GO" id="GO:0005524">
    <property type="term" value="F:ATP binding"/>
    <property type="evidence" value="ECO:0007669"/>
    <property type="project" value="UniProtKB-UniRule"/>
</dbReference>
<name>A0A5B8C482_9MICO</name>
<sequence length="1164" mass="120602">MSQERSPTGAVPDPAAALRSAFHLAVVAGPATGSCLPLRARPALVGRADADLALADALVSRQHLQARVHRGRVQVRDVGSVNGTFLAAHRWCRALPPRGVPGLGPPRSGGRRPRGLGRGRRLTGRWREAPPGTRLALGESVLEVRARPDLAPARPVRVTAGRFPSDRVRLVLPLLLCLSLLPLLATSGANGWRWAMLALPLGALLTGMAGSRPNRDGPPEGRGPPSPRSPHLAVTDPAALLLRAAAALAPEPAEEVLRARLPRPVRRARTIAPRGGDRAEDLLELRPHDRVALVGARAESQAAARWIVAQLVVRHGPAVVHADLPPAWDWAALLRSPGRRDPPGWHLTVREAWADVPAPPNEAPSTDQHHAVLVLAERVEQAPAWCTRIVPVCADLTVPVPWAAALAAVVAAGHPDTAGASLPTVVPLAGLLGPLDRLEQRWATTPPGLSAPVGVDEDGVVELDLAATGPHALVAGTTGSGKSELLLSWLLGLVVRHSPGDLQLVLVDYKGGATFDSLAGLPHAAGVLTDLDPAATARALASLRAEVRRRERVLAAAGARDLAALRARDLAAMGARGTEPTGAHRQLPRLLVVVDEFRELAETHPEVLGALVRLAAQGRALGIHLVLATQRTGGAVGPDVRANLNVRVCLRTLEPADSLEVLGVPDAANLPPVPGRALLRTERLREIQVPWGGADGALPAAVVAAARRGWDRLGHGVAPERPWAAPLPVDVPLSDLPAPSTTWGAPTCALTLPLARSDLPDEQRLGVWAWDGTPILVTGGPGTGRTETLRAVVAQALTAGLAVHVVAARPDQFGDLHGPTLGTVVGAGDPRRMSRLLTLLRTAQPARSVLVIDDADVVCDQLDGTGPPGQGAAVLGRLLREAGRAGLAVAASGPPATVVARWAEPVRSRLVLSPRDETEALLAGVPKELRPVADFPGRAVLLAPGTATAMQIARGGRMHAAGPQGREVLRLAPIPSSVNAAGLPPALPGKVAIGRGGDDAGPVWAPCGPRDRLLVLGPPGSGRTTALATVRAGLAAAGRALASLPGPGTVPAAEVLVLDDLDRWPAGALDELDRELRGHPAAVVAAATSDAVVAAYRGPLATWRSTAALLVLRPGEAPTQLTVTDLAPAVDTARPLHPGLGVLVVRGSAVPVQVARSPSGDDRG</sequence>
<dbReference type="InterPro" id="IPR002543">
    <property type="entry name" value="FtsK_dom"/>
</dbReference>
<dbReference type="AlphaFoldDB" id="A0A5B8C482"/>
<dbReference type="Pfam" id="PF01580">
    <property type="entry name" value="FtsK_SpoIIIE"/>
    <property type="match status" value="1"/>
</dbReference>
<protein>
    <submittedName>
        <fullName evidence="8">FHA domain-containing protein</fullName>
    </submittedName>
</protein>
<evidence type="ECO:0000256" key="5">
    <source>
        <dbReference type="SAM" id="MobiDB-lite"/>
    </source>
</evidence>
<gene>
    <name evidence="8" type="ORF">FE374_12850</name>
</gene>
<feature type="region of interest" description="Disordered" evidence="5">
    <location>
        <begin position="210"/>
        <end position="232"/>
    </location>
</feature>
<dbReference type="InterPro" id="IPR000253">
    <property type="entry name" value="FHA_dom"/>
</dbReference>
<evidence type="ECO:0000256" key="3">
    <source>
        <dbReference type="ARBA" id="ARBA00022840"/>
    </source>
</evidence>
<dbReference type="PROSITE" id="PS50006">
    <property type="entry name" value="FHA_DOMAIN"/>
    <property type="match status" value="1"/>
</dbReference>
<dbReference type="SUPFAM" id="SSF49879">
    <property type="entry name" value="SMAD/FHA domain"/>
    <property type="match status" value="1"/>
</dbReference>
<dbReference type="Gene3D" id="3.40.50.300">
    <property type="entry name" value="P-loop containing nucleotide triphosphate hydrolases"/>
    <property type="match status" value="3"/>
</dbReference>
<organism evidence="8 9">
    <name type="scientific">Georgenia yuyongxinii</name>
    <dbReference type="NCBI Taxonomy" id="2589797"/>
    <lineage>
        <taxon>Bacteria</taxon>
        <taxon>Bacillati</taxon>
        <taxon>Actinomycetota</taxon>
        <taxon>Actinomycetes</taxon>
        <taxon>Micrococcales</taxon>
        <taxon>Bogoriellaceae</taxon>
        <taxon>Georgenia</taxon>
    </lineage>
</organism>
<dbReference type="EMBL" id="CP040915">
    <property type="protein sequence ID" value="QDC25384.1"/>
    <property type="molecule type" value="Genomic_DNA"/>
</dbReference>
<dbReference type="InterPro" id="IPR027417">
    <property type="entry name" value="P-loop_NTPase"/>
</dbReference>
<feature type="binding site" evidence="4">
    <location>
        <begin position="476"/>
        <end position="483"/>
    </location>
    <ligand>
        <name>ATP</name>
        <dbReference type="ChEBI" id="CHEBI:30616"/>
    </ligand>
</feature>
<dbReference type="RefSeq" id="WP_139929598.1">
    <property type="nucleotide sequence ID" value="NZ_CP040915.1"/>
</dbReference>
<dbReference type="PROSITE" id="PS50901">
    <property type="entry name" value="FTSK"/>
    <property type="match status" value="1"/>
</dbReference>
<evidence type="ECO:0000313" key="9">
    <source>
        <dbReference type="Proteomes" id="UP000314616"/>
    </source>
</evidence>
<feature type="domain" description="FHA" evidence="6">
    <location>
        <begin position="43"/>
        <end position="91"/>
    </location>
</feature>
<evidence type="ECO:0000256" key="2">
    <source>
        <dbReference type="ARBA" id="ARBA00022741"/>
    </source>
</evidence>
<evidence type="ECO:0000259" key="6">
    <source>
        <dbReference type="PROSITE" id="PS50006"/>
    </source>
</evidence>
<dbReference type="PROSITE" id="PS51257">
    <property type="entry name" value="PROKAR_LIPOPROTEIN"/>
    <property type="match status" value="1"/>
</dbReference>
<dbReference type="Pfam" id="PF16697">
    <property type="entry name" value="Yop-YscD_cpl"/>
    <property type="match status" value="1"/>
</dbReference>
<dbReference type="GO" id="GO:0016887">
    <property type="term" value="F:ATP hydrolysis activity"/>
    <property type="evidence" value="ECO:0007669"/>
    <property type="project" value="InterPro"/>
</dbReference>
<dbReference type="KEGG" id="gyu:FE374_12850"/>
<keyword evidence="3 4" id="KW-0067">ATP-binding</keyword>
<dbReference type="InterPro" id="IPR032030">
    <property type="entry name" value="YscD_cytoplasmic_dom"/>
</dbReference>
<evidence type="ECO:0000259" key="7">
    <source>
        <dbReference type="PROSITE" id="PS50901"/>
    </source>
</evidence>
<dbReference type="SMART" id="SM00240">
    <property type="entry name" value="FHA"/>
    <property type="match status" value="1"/>
</dbReference>
<dbReference type="InterPro" id="IPR050206">
    <property type="entry name" value="FtsK/SpoIIIE/SftA"/>
</dbReference>
<dbReference type="OrthoDB" id="9807790at2"/>
<dbReference type="InterPro" id="IPR008984">
    <property type="entry name" value="SMAD_FHA_dom_sf"/>
</dbReference>
<evidence type="ECO:0000256" key="1">
    <source>
        <dbReference type="ARBA" id="ARBA00022553"/>
    </source>
</evidence>
<dbReference type="SUPFAM" id="SSF52540">
    <property type="entry name" value="P-loop containing nucleoside triphosphate hydrolases"/>
    <property type="match status" value="3"/>
</dbReference>
<dbReference type="PANTHER" id="PTHR22683:SF1">
    <property type="entry name" value="TYPE VII SECRETION SYSTEM PROTEIN ESSC"/>
    <property type="match status" value="1"/>
</dbReference>
<dbReference type="Pfam" id="PF00004">
    <property type="entry name" value="AAA"/>
    <property type="match status" value="1"/>
</dbReference>
<evidence type="ECO:0000256" key="4">
    <source>
        <dbReference type="PROSITE-ProRule" id="PRU00289"/>
    </source>
</evidence>
<dbReference type="InterPro" id="IPR003959">
    <property type="entry name" value="ATPase_AAA_core"/>
</dbReference>
<dbReference type="SMART" id="SM00382">
    <property type="entry name" value="AAA"/>
    <property type="match status" value="3"/>
</dbReference>
<keyword evidence="1" id="KW-0597">Phosphoprotein</keyword>
<feature type="region of interest" description="Disordered" evidence="5">
    <location>
        <begin position="98"/>
        <end position="122"/>
    </location>
</feature>
<keyword evidence="2 4" id="KW-0547">Nucleotide-binding</keyword>
<dbReference type="GO" id="GO:0003677">
    <property type="term" value="F:DNA binding"/>
    <property type="evidence" value="ECO:0007669"/>
    <property type="project" value="InterPro"/>
</dbReference>
<reference evidence="8 9" key="1">
    <citation type="submission" date="2019-05" db="EMBL/GenBank/DDBJ databases">
        <title>Georgenia *** sp. nov., and Georgenia *** sp. nov., isolated from the intestinal contents of plateau pika (Ochotona curzoniae) in the Qinghai-Tibet plateau of China.</title>
        <authorList>
            <person name="Tian Z."/>
        </authorList>
    </citation>
    <scope>NUCLEOTIDE SEQUENCE [LARGE SCALE GENOMIC DNA]</scope>
    <source>
        <strain evidence="8 9">Z443</strain>
    </source>
</reference>
<feature type="domain" description="FtsK" evidence="7">
    <location>
        <begin position="458"/>
        <end position="659"/>
    </location>
</feature>
<dbReference type="Gene3D" id="2.60.200.20">
    <property type="match status" value="1"/>
</dbReference>